<feature type="transmembrane region" description="Helical" evidence="1">
    <location>
        <begin position="31"/>
        <end position="49"/>
    </location>
</feature>
<dbReference type="InterPro" id="IPR007563">
    <property type="entry name" value="DUF554"/>
</dbReference>
<evidence type="ECO:0000256" key="1">
    <source>
        <dbReference type="SAM" id="Phobius"/>
    </source>
</evidence>
<evidence type="ECO:0000313" key="3">
    <source>
        <dbReference type="Proteomes" id="UP000050417"/>
    </source>
</evidence>
<feature type="transmembrane region" description="Helical" evidence="1">
    <location>
        <begin position="102"/>
        <end position="124"/>
    </location>
</feature>
<dbReference type="RefSeq" id="WP_075063231.1">
    <property type="nucleotide sequence ID" value="NZ_LGCL01000026.1"/>
</dbReference>
<evidence type="ECO:0000313" key="2">
    <source>
        <dbReference type="EMBL" id="KPL76046.1"/>
    </source>
</evidence>
<accession>A0A0P6X3W5</accession>
<dbReference type="PANTHER" id="PTHR36111">
    <property type="entry name" value="INNER MEMBRANE PROTEIN-RELATED"/>
    <property type="match status" value="1"/>
</dbReference>
<comment type="caution">
    <text evidence="2">The sequence shown here is derived from an EMBL/GenBank/DDBJ whole genome shotgun (WGS) entry which is preliminary data.</text>
</comment>
<sequence length="239" mass="25234">MGTLLNVITIIVGGVLGTFFGDQLPERVRTTVVAGLGLFTTAYGASLFLKSENTLIVVISVLIGALLGEWWQIEEGLKNLGGWLERVLSHGRDRTAESQARFIRGFLTASLVFVIGPMAILGSIQDGLTGDYSTLGVKAILDGFAALAFASSLGVGVIFSFVVILVYQGGITLLAAQMQNFFSTSMMNEMSAVGGVLLLGIGMGSLLELKKIRTGNFLPALAVAPLLVWLLQVLGVTLP</sequence>
<dbReference type="Proteomes" id="UP000050417">
    <property type="component" value="Unassembled WGS sequence"/>
</dbReference>
<protein>
    <submittedName>
        <fullName evidence="2">Membrane protein</fullName>
    </submittedName>
</protein>
<dbReference type="Pfam" id="PF04474">
    <property type="entry name" value="DUF554"/>
    <property type="match status" value="1"/>
</dbReference>
<dbReference type="AlphaFoldDB" id="A0A0P6X3W5"/>
<organism evidence="2 3">
    <name type="scientific">Ornatilinea apprima</name>
    <dbReference type="NCBI Taxonomy" id="1134406"/>
    <lineage>
        <taxon>Bacteria</taxon>
        <taxon>Bacillati</taxon>
        <taxon>Chloroflexota</taxon>
        <taxon>Anaerolineae</taxon>
        <taxon>Anaerolineales</taxon>
        <taxon>Anaerolineaceae</taxon>
        <taxon>Ornatilinea</taxon>
    </lineage>
</organism>
<feature type="transmembrane region" description="Helical" evidence="1">
    <location>
        <begin position="219"/>
        <end position="238"/>
    </location>
</feature>
<proteinExistence type="predicted"/>
<dbReference type="PANTHER" id="PTHR36111:SF2">
    <property type="entry name" value="INNER MEMBRANE PROTEIN"/>
    <property type="match status" value="1"/>
</dbReference>
<gene>
    <name evidence="2" type="ORF">ADN00_11870</name>
</gene>
<dbReference type="STRING" id="1134406.ADN00_11870"/>
<keyword evidence="1" id="KW-0812">Transmembrane</keyword>
<dbReference type="OrthoDB" id="9797976at2"/>
<reference evidence="2 3" key="1">
    <citation type="submission" date="2015-07" db="EMBL/GenBank/DDBJ databases">
        <title>Genome sequence of Ornatilinea apprima DSM 23815.</title>
        <authorList>
            <person name="Hemp J."/>
            <person name="Ward L.M."/>
            <person name="Pace L.A."/>
            <person name="Fischer W.W."/>
        </authorList>
    </citation>
    <scope>NUCLEOTIDE SEQUENCE [LARGE SCALE GENOMIC DNA]</scope>
    <source>
        <strain evidence="2 3">P3M-1</strain>
    </source>
</reference>
<keyword evidence="3" id="KW-1185">Reference proteome</keyword>
<keyword evidence="1" id="KW-0472">Membrane</keyword>
<name>A0A0P6X3W5_9CHLR</name>
<feature type="transmembrane region" description="Helical" evidence="1">
    <location>
        <begin position="188"/>
        <end position="207"/>
    </location>
</feature>
<feature type="transmembrane region" description="Helical" evidence="1">
    <location>
        <begin position="6"/>
        <end position="24"/>
    </location>
</feature>
<dbReference type="EMBL" id="LGCL01000026">
    <property type="protein sequence ID" value="KPL76046.1"/>
    <property type="molecule type" value="Genomic_DNA"/>
</dbReference>
<feature type="transmembrane region" description="Helical" evidence="1">
    <location>
        <begin position="55"/>
        <end position="73"/>
    </location>
</feature>
<keyword evidence="1" id="KW-1133">Transmembrane helix</keyword>
<feature type="transmembrane region" description="Helical" evidence="1">
    <location>
        <begin position="144"/>
        <end position="167"/>
    </location>
</feature>